<dbReference type="AlphaFoldDB" id="A0A644XDJ6"/>
<proteinExistence type="predicted"/>
<dbReference type="SUPFAM" id="SSF52172">
    <property type="entry name" value="CheY-like"/>
    <property type="match status" value="1"/>
</dbReference>
<reference evidence="1" key="1">
    <citation type="submission" date="2019-08" db="EMBL/GenBank/DDBJ databases">
        <authorList>
            <person name="Kucharzyk K."/>
            <person name="Murdoch R.W."/>
            <person name="Higgins S."/>
            <person name="Loffler F."/>
        </authorList>
    </citation>
    <scope>NUCLEOTIDE SEQUENCE</scope>
</reference>
<dbReference type="EMBL" id="VSSQ01002236">
    <property type="protein sequence ID" value="MPM14169.1"/>
    <property type="molecule type" value="Genomic_DNA"/>
</dbReference>
<dbReference type="InterPro" id="IPR011006">
    <property type="entry name" value="CheY-like_superfamily"/>
</dbReference>
<evidence type="ECO:0000313" key="1">
    <source>
        <dbReference type="EMBL" id="MPM14169.1"/>
    </source>
</evidence>
<name>A0A644XDJ6_9ZZZZ</name>
<sequence>MTKNIALCGIEEELVSTLEHCGEFRLLRFGDEPERRGDVKLAYFLRDGPPVALAVVGYPGAKGLAACDYLRTQNRALPILWLCSRREFEPEAKRIGVTFYGTGPPNTEQTIQGILKIIHTRVSEGGTT</sequence>
<protein>
    <recommendedName>
        <fullName evidence="2">Response regulatory domain-containing protein</fullName>
    </recommendedName>
</protein>
<comment type="caution">
    <text evidence="1">The sequence shown here is derived from an EMBL/GenBank/DDBJ whole genome shotgun (WGS) entry which is preliminary data.</text>
</comment>
<evidence type="ECO:0008006" key="2">
    <source>
        <dbReference type="Google" id="ProtNLM"/>
    </source>
</evidence>
<accession>A0A644XDJ6</accession>
<organism evidence="1">
    <name type="scientific">bioreactor metagenome</name>
    <dbReference type="NCBI Taxonomy" id="1076179"/>
    <lineage>
        <taxon>unclassified sequences</taxon>
        <taxon>metagenomes</taxon>
        <taxon>ecological metagenomes</taxon>
    </lineage>
</organism>
<gene>
    <name evidence="1" type="ORF">SDC9_60529</name>
</gene>